<gene>
    <name evidence="2" type="ORF">BaRGS_00017634</name>
</gene>
<name>A0ABD0KV68_9CAEN</name>
<proteinExistence type="predicted"/>
<dbReference type="Proteomes" id="UP001519460">
    <property type="component" value="Unassembled WGS sequence"/>
</dbReference>
<accession>A0ABD0KV68</accession>
<reference evidence="2 3" key="1">
    <citation type="journal article" date="2023" name="Sci. Data">
        <title>Genome assembly of the Korean intertidal mud-creeper Batillaria attramentaria.</title>
        <authorList>
            <person name="Patra A.K."/>
            <person name="Ho P.T."/>
            <person name="Jun S."/>
            <person name="Lee S.J."/>
            <person name="Kim Y."/>
            <person name="Won Y.J."/>
        </authorList>
    </citation>
    <scope>NUCLEOTIDE SEQUENCE [LARGE SCALE GENOMIC DNA]</scope>
    <source>
        <strain evidence="2">Wonlab-2016</strain>
    </source>
</reference>
<evidence type="ECO:0000313" key="2">
    <source>
        <dbReference type="EMBL" id="KAK7491070.1"/>
    </source>
</evidence>
<evidence type="ECO:0000313" key="3">
    <source>
        <dbReference type="Proteomes" id="UP001519460"/>
    </source>
</evidence>
<keyword evidence="3" id="KW-1185">Reference proteome</keyword>
<protein>
    <submittedName>
        <fullName evidence="2">Uncharacterized protein</fullName>
    </submittedName>
</protein>
<sequence>MDEQFVPKLEVQPSETSQYAPATRHQTVSDTDDKETDTKCRVHSVVIKTEPHDSPASFEHEEEMNTEGCEHKETKCRVHRAIIKTEPHDSPVSFEHEEEMNTEGYEHKETKYEFLTEDDTSGLYLSGAEPADDSFAVFMEEKKTVSVGSYVEASTSTDVGRSLGSVVVESVSGRESDRKTGLPERSATQSGSTSTQIFTDMQLTQGRQKRGLNCGLVERKKCRLLIFSKLVLMY</sequence>
<feature type="compositionally biased region" description="Polar residues" evidence="1">
    <location>
        <begin position="13"/>
        <end position="29"/>
    </location>
</feature>
<dbReference type="AlphaFoldDB" id="A0ABD0KV68"/>
<feature type="compositionally biased region" description="Basic and acidic residues" evidence="1">
    <location>
        <begin position="172"/>
        <end position="182"/>
    </location>
</feature>
<dbReference type="EMBL" id="JACVVK020000119">
    <property type="protein sequence ID" value="KAK7491070.1"/>
    <property type="molecule type" value="Genomic_DNA"/>
</dbReference>
<feature type="region of interest" description="Disordered" evidence="1">
    <location>
        <begin position="1"/>
        <end position="49"/>
    </location>
</feature>
<comment type="caution">
    <text evidence="2">The sequence shown here is derived from an EMBL/GenBank/DDBJ whole genome shotgun (WGS) entry which is preliminary data.</text>
</comment>
<evidence type="ECO:0000256" key="1">
    <source>
        <dbReference type="SAM" id="MobiDB-lite"/>
    </source>
</evidence>
<feature type="region of interest" description="Disordered" evidence="1">
    <location>
        <begin position="170"/>
        <end position="200"/>
    </location>
</feature>
<feature type="compositionally biased region" description="Polar residues" evidence="1">
    <location>
        <begin position="186"/>
        <end position="200"/>
    </location>
</feature>
<organism evidence="2 3">
    <name type="scientific">Batillaria attramentaria</name>
    <dbReference type="NCBI Taxonomy" id="370345"/>
    <lineage>
        <taxon>Eukaryota</taxon>
        <taxon>Metazoa</taxon>
        <taxon>Spiralia</taxon>
        <taxon>Lophotrochozoa</taxon>
        <taxon>Mollusca</taxon>
        <taxon>Gastropoda</taxon>
        <taxon>Caenogastropoda</taxon>
        <taxon>Sorbeoconcha</taxon>
        <taxon>Cerithioidea</taxon>
        <taxon>Batillariidae</taxon>
        <taxon>Batillaria</taxon>
    </lineage>
</organism>